<dbReference type="EMBL" id="JAINUG010000075">
    <property type="protein sequence ID" value="KAJ8400736.1"/>
    <property type="molecule type" value="Genomic_DNA"/>
</dbReference>
<keyword evidence="2" id="KW-1185">Reference proteome</keyword>
<dbReference type="Gene3D" id="1.10.287.2610">
    <property type="match status" value="1"/>
</dbReference>
<sequence length="115" mass="12849">MKELRRTEISSPRVEFRAELRSSVASLQATIATQVQHLQEVETPLSEVEGRLTTVESQISLVTAENKGLKLKIDDLENCSRRMNLRVIAIPEGEERPKLFGGGGQYPEGILVNEM</sequence>
<gene>
    <name evidence="1" type="ORF">AAFF_G00395050</name>
</gene>
<dbReference type="AlphaFoldDB" id="A0AAD7WKU5"/>
<dbReference type="Proteomes" id="UP001221898">
    <property type="component" value="Unassembled WGS sequence"/>
</dbReference>
<evidence type="ECO:0000313" key="2">
    <source>
        <dbReference type="Proteomes" id="UP001221898"/>
    </source>
</evidence>
<accession>A0AAD7WKU5</accession>
<organism evidence="1 2">
    <name type="scientific">Aldrovandia affinis</name>
    <dbReference type="NCBI Taxonomy" id="143900"/>
    <lineage>
        <taxon>Eukaryota</taxon>
        <taxon>Metazoa</taxon>
        <taxon>Chordata</taxon>
        <taxon>Craniata</taxon>
        <taxon>Vertebrata</taxon>
        <taxon>Euteleostomi</taxon>
        <taxon>Actinopterygii</taxon>
        <taxon>Neopterygii</taxon>
        <taxon>Teleostei</taxon>
        <taxon>Notacanthiformes</taxon>
        <taxon>Halosauridae</taxon>
        <taxon>Aldrovandia</taxon>
    </lineage>
</organism>
<proteinExistence type="predicted"/>
<protein>
    <submittedName>
        <fullName evidence="1">Uncharacterized protein</fullName>
    </submittedName>
</protein>
<evidence type="ECO:0000313" key="1">
    <source>
        <dbReference type="EMBL" id="KAJ8400736.1"/>
    </source>
</evidence>
<name>A0AAD7WKU5_9TELE</name>
<reference evidence="1" key="1">
    <citation type="journal article" date="2023" name="Science">
        <title>Genome structures resolve the early diversification of teleost fishes.</title>
        <authorList>
            <person name="Parey E."/>
            <person name="Louis A."/>
            <person name="Montfort J."/>
            <person name="Bouchez O."/>
            <person name="Roques C."/>
            <person name="Iampietro C."/>
            <person name="Lluch J."/>
            <person name="Castinel A."/>
            <person name="Donnadieu C."/>
            <person name="Desvignes T."/>
            <person name="Floi Bucao C."/>
            <person name="Jouanno E."/>
            <person name="Wen M."/>
            <person name="Mejri S."/>
            <person name="Dirks R."/>
            <person name="Jansen H."/>
            <person name="Henkel C."/>
            <person name="Chen W.J."/>
            <person name="Zahm M."/>
            <person name="Cabau C."/>
            <person name="Klopp C."/>
            <person name="Thompson A.W."/>
            <person name="Robinson-Rechavi M."/>
            <person name="Braasch I."/>
            <person name="Lecointre G."/>
            <person name="Bobe J."/>
            <person name="Postlethwait J.H."/>
            <person name="Berthelot C."/>
            <person name="Roest Crollius H."/>
            <person name="Guiguen Y."/>
        </authorList>
    </citation>
    <scope>NUCLEOTIDE SEQUENCE</scope>
    <source>
        <strain evidence="1">NC1722</strain>
    </source>
</reference>
<comment type="caution">
    <text evidence="1">The sequence shown here is derived from an EMBL/GenBank/DDBJ whole genome shotgun (WGS) entry which is preliminary data.</text>
</comment>